<dbReference type="EMBL" id="AESD01000188">
    <property type="protein sequence ID" value="EHJ14140.1"/>
    <property type="molecule type" value="Genomic_DNA"/>
</dbReference>
<accession>G5J0Z8</accession>
<dbReference type="Proteomes" id="UP000003477">
    <property type="component" value="Unassembled WGS sequence"/>
</dbReference>
<sequence>FKIESYLFNIKSQIKSRFFY</sequence>
<comment type="caution">
    <text evidence="1">The sequence shown here is derived from an EMBL/GenBank/DDBJ whole genome shotgun (WGS) entry which is preliminary data.</text>
</comment>
<evidence type="ECO:0000313" key="2">
    <source>
        <dbReference type="Proteomes" id="UP000003477"/>
    </source>
</evidence>
<gene>
    <name evidence="1" type="ORF">CWATWH0003_1187b4</name>
</gene>
<reference evidence="1 2" key="1">
    <citation type="journal article" date="2011" name="Front. Microbiol.">
        <title>Two Strains of Crocosphaera watsonii with Highly Conserved Genomes are Distinguished by Strain-Specific Features.</title>
        <authorList>
            <person name="Bench S.R."/>
            <person name="Ilikchyan I.N."/>
            <person name="Tripp H.J."/>
            <person name="Zehr J.P."/>
        </authorList>
    </citation>
    <scope>NUCLEOTIDE SEQUENCE [LARGE SCALE GENOMIC DNA]</scope>
    <source>
        <strain evidence="1 2">WH 0003</strain>
    </source>
</reference>
<protein>
    <submittedName>
        <fullName evidence="1">Uncharacterized protein</fullName>
    </submittedName>
</protein>
<evidence type="ECO:0000313" key="1">
    <source>
        <dbReference type="EMBL" id="EHJ14140.1"/>
    </source>
</evidence>
<dbReference type="AlphaFoldDB" id="G5J0Z8"/>
<organism evidence="1 2">
    <name type="scientific">Crocosphaera watsonii WH 0003</name>
    <dbReference type="NCBI Taxonomy" id="423471"/>
    <lineage>
        <taxon>Bacteria</taxon>
        <taxon>Bacillati</taxon>
        <taxon>Cyanobacteriota</taxon>
        <taxon>Cyanophyceae</taxon>
        <taxon>Oscillatoriophycideae</taxon>
        <taxon>Chroococcales</taxon>
        <taxon>Aphanothecaceae</taxon>
        <taxon>Crocosphaera</taxon>
    </lineage>
</organism>
<proteinExistence type="predicted"/>
<feature type="non-terminal residue" evidence="1">
    <location>
        <position position="1"/>
    </location>
</feature>
<name>G5J0Z8_CROWT</name>